<feature type="transmembrane region" description="Helical" evidence="1">
    <location>
        <begin position="102"/>
        <end position="120"/>
    </location>
</feature>
<dbReference type="PANTHER" id="PTHR37309">
    <property type="entry name" value="SLR0284 PROTEIN"/>
    <property type="match status" value="1"/>
</dbReference>
<keyword evidence="3" id="KW-1185">Reference proteome</keyword>
<protein>
    <submittedName>
        <fullName evidence="2">Phage holin family protein</fullName>
    </submittedName>
</protein>
<dbReference type="Proteomes" id="UP001596470">
    <property type="component" value="Unassembled WGS sequence"/>
</dbReference>
<dbReference type="PANTHER" id="PTHR37309:SF1">
    <property type="entry name" value="SLR0284 PROTEIN"/>
    <property type="match status" value="1"/>
</dbReference>
<dbReference type="RefSeq" id="WP_382352681.1">
    <property type="nucleotide sequence ID" value="NZ_JBHMBP010000004.1"/>
</dbReference>
<keyword evidence="1" id="KW-0472">Membrane</keyword>
<organism evidence="2 3">
    <name type="scientific">Glycomyces mayteni</name>
    <dbReference type="NCBI Taxonomy" id="543887"/>
    <lineage>
        <taxon>Bacteria</taxon>
        <taxon>Bacillati</taxon>
        <taxon>Actinomycetota</taxon>
        <taxon>Actinomycetes</taxon>
        <taxon>Glycomycetales</taxon>
        <taxon>Glycomycetaceae</taxon>
        <taxon>Glycomyces</taxon>
    </lineage>
</organism>
<keyword evidence="1" id="KW-1133">Transmembrane helix</keyword>
<proteinExistence type="predicted"/>
<feature type="transmembrane region" description="Helical" evidence="1">
    <location>
        <begin position="32"/>
        <end position="50"/>
    </location>
</feature>
<dbReference type="EMBL" id="JBHSYS010000001">
    <property type="protein sequence ID" value="MFC6955793.1"/>
    <property type="molecule type" value="Genomic_DNA"/>
</dbReference>
<sequence length="128" mass="13501">MRFLIRTLITAAALALAALVIGGIHVDASGPLRNTLTLIGVALVFGLVNATLKPLFRRAGGCVYWVTLGLAALVVNALLFLLTEWIAGRLGLPFAIDGFWPAFWGAILVAVVSWIVGLAVPDRAPPKS</sequence>
<evidence type="ECO:0000313" key="2">
    <source>
        <dbReference type="EMBL" id="MFC6955793.1"/>
    </source>
</evidence>
<reference evidence="3" key="1">
    <citation type="journal article" date="2019" name="Int. J. Syst. Evol. Microbiol.">
        <title>The Global Catalogue of Microorganisms (GCM) 10K type strain sequencing project: providing services to taxonomists for standard genome sequencing and annotation.</title>
        <authorList>
            <consortium name="The Broad Institute Genomics Platform"/>
            <consortium name="The Broad Institute Genome Sequencing Center for Infectious Disease"/>
            <person name="Wu L."/>
            <person name="Ma J."/>
        </authorList>
    </citation>
    <scope>NUCLEOTIDE SEQUENCE [LARGE SCALE GENOMIC DNA]</scope>
    <source>
        <strain evidence="3">KACC 12634</strain>
    </source>
</reference>
<comment type="caution">
    <text evidence="2">The sequence shown here is derived from an EMBL/GenBank/DDBJ whole genome shotgun (WGS) entry which is preliminary data.</text>
</comment>
<dbReference type="InterPro" id="IPR007165">
    <property type="entry name" value="Phage_holin_4_2"/>
</dbReference>
<accession>A0ABW2D3W1</accession>
<dbReference type="Pfam" id="PF04020">
    <property type="entry name" value="Phage_holin_4_2"/>
    <property type="match status" value="1"/>
</dbReference>
<gene>
    <name evidence="2" type="ORF">ACFQS3_01150</name>
</gene>
<keyword evidence="1" id="KW-0812">Transmembrane</keyword>
<evidence type="ECO:0000256" key="1">
    <source>
        <dbReference type="SAM" id="Phobius"/>
    </source>
</evidence>
<evidence type="ECO:0000313" key="3">
    <source>
        <dbReference type="Proteomes" id="UP001596470"/>
    </source>
</evidence>
<name>A0ABW2D3W1_9ACTN</name>
<feature type="transmembrane region" description="Helical" evidence="1">
    <location>
        <begin position="62"/>
        <end position="82"/>
    </location>
</feature>